<reference evidence="2" key="1">
    <citation type="submission" date="2023-05" db="EMBL/GenBank/DDBJ databases">
        <title>Nepenthes gracilis genome sequencing.</title>
        <authorList>
            <person name="Fukushima K."/>
        </authorList>
    </citation>
    <scope>NUCLEOTIDE SEQUENCE</scope>
    <source>
        <strain evidence="2">SING2019-196</strain>
    </source>
</reference>
<accession>A0AAD3XUG2</accession>
<dbReference type="PANTHER" id="PTHR33168">
    <property type="entry name" value="STRESS INDUCED PROTEIN-RELATED"/>
    <property type="match status" value="1"/>
</dbReference>
<dbReference type="EMBL" id="BSYO01000018">
    <property type="protein sequence ID" value="GMH17668.1"/>
    <property type="molecule type" value="Genomic_DNA"/>
</dbReference>
<dbReference type="Proteomes" id="UP001279734">
    <property type="component" value="Unassembled WGS sequence"/>
</dbReference>
<feature type="region of interest" description="Disordered" evidence="1">
    <location>
        <begin position="67"/>
        <end position="95"/>
    </location>
</feature>
<dbReference type="AlphaFoldDB" id="A0AAD3XUG2"/>
<proteinExistence type="predicted"/>
<sequence>MDIRRWGGSGTQRIVYGRSFSEHRYDRFVTLDTIEIKTTPNKMRRFWRSLRRKLNREKKKVFGCPSTAPAAAQDAYSPHTYSQNFDHGSTWSEPDNLSRSFSARFAAASRVFNSGWTDGREREKGAR</sequence>
<evidence type="ECO:0000313" key="2">
    <source>
        <dbReference type="EMBL" id="GMH17668.1"/>
    </source>
</evidence>
<protein>
    <submittedName>
        <fullName evidence="2">Uncharacterized protein</fullName>
    </submittedName>
</protein>
<keyword evidence="3" id="KW-1185">Reference proteome</keyword>
<organism evidence="2 3">
    <name type="scientific">Nepenthes gracilis</name>
    <name type="common">Slender pitcher plant</name>
    <dbReference type="NCBI Taxonomy" id="150966"/>
    <lineage>
        <taxon>Eukaryota</taxon>
        <taxon>Viridiplantae</taxon>
        <taxon>Streptophyta</taxon>
        <taxon>Embryophyta</taxon>
        <taxon>Tracheophyta</taxon>
        <taxon>Spermatophyta</taxon>
        <taxon>Magnoliopsida</taxon>
        <taxon>eudicotyledons</taxon>
        <taxon>Gunneridae</taxon>
        <taxon>Pentapetalae</taxon>
        <taxon>Caryophyllales</taxon>
        <taxon>Nepenthaceae</taxon>
        <taxon>Nepenthes</taxon>
    </lineage>
</organism>
<gene>
    <name evidence="2" type="ORF">Nepgr_019509</name>
</gene>
<comment type="caution">
    <text evidence="2">The sequence shown here is derived from an EMBL/GenBank/DDBJ whole genome shotgun (WGS) entry which is preliminary data.</text>
</comment>
<evidence type="ECO:0000313" key="3">
    <source>
        <dbReference type="Proteomes" id="UP001279734"/>
    </source>
</evidence>
<evidence type="ECO:0000256" key="1">
    <source>
        <dbReference type="SAM" id="MobiDB-lite"/>
    </source>
</evidence>
<name>A0AAD3XUG2_NEPGR</name>
<feature type="compositionally biased region" description="Polar residues" evidence="1">
    <location>
        <begin position="79"/>
        <end position="95"/>
    </location>
</feature>